<evidence type="ECO:0000313" key="8">
    <source>
        <dbReference type="Proteomes" id="UP000614216"/>
    </source>
</evidence>
<dbReference type="InterPro" id="IPR004358">
    <property type="entry name" value="Sig_transdc_His_kin-like_C"/>
</dbReference>
<dbReference type="SUPFAM" id="SSF55874">
    <property type="entry name" value="ATPase domain of HSP90 chaperone/DNA topoisomerase II/histidine kinase"/>
    <property type="match status" value="1"/>
</dbReference>
<dbReference type="InterPro" id="IPR013783">
    <property type="entry name" value="Ig-like_fold"/>
</dbReference>
<sequence length="1056" mass="121597">MADIINSHYLIQKRDLRLIASGIILFLFICFQASGQQLFVRSFPQEVYKGGQNFRIAQDKQGIIYVTNTEGLLTYDGTSWDLIALPDNLFTLSIAIDNSEKIYTGSNGAIGYLTKNSSGQYSYFSLVPALTKKYAPPGNVHETTVFNESVFFFDEEHVYIYNDQKFKVHDIKTAPFRSSFILDENLYIINLDNELYRYTDMGLVKISLNNDIYIHSMSGYHQNKGLAVDDKSRIWIFTPEAPEKNQWTLLPGNYLNELKESKISRIRYIKHNQIALFTSDEIIFINEQGEINTRVGSGFLESYYYEDSFIDSNHNLWVVYPSDILLISTSSPLHYYNKHDGLQGYILSFAKNGGYDYVGTEKGLYFRKGKSRFMLSSTAHSGDIWDFHHNGKQLYAAHSYGIYEVEGEKATKIIGHDYIMSLCGTPQDSSTLIIGTYNTGLWLLKKGPNKWEKTQIKGFEEYARFMQADLEGNIWVSHDMEGIWKLRLNDRMDSVISLKFYNVKNGLPSNVNNRIYQLNNNRLVVTTTNGVYHYNKQTDRFEPEPSINEALGKNTLVYSITETPKGDIYFWGMLTPGEATAGLLKKQTGGHYNLITVPFRKIAESIRKTSIDVDAPLLSLGPDEVWIGNRKRLMAYNPRRETFYNDTIRTYIKQVWAKDSLIHSNWQESARHKLSYDKNSLHFQFTSTFFESAEKLYYQYKLDGFEENWSSWSNSGKAVYTNLPEGDYVFMVRAKNVYNNVGKPVYFKFYIRPPWYRTPWAYLNYVILSILSVYWIIRMKTKRVERQKILLQEEVIEKTRELLIMNEEITSINEDINKKNQEIAKQAEELRKLNFTKDKIFSVISHDLRGSVKQIPELLNLFDSGYITNEEFKSCIPNLKEASKNLSNLTDNLLHWAKCQMKGIDVKRTKFKLVEIIDETLRLLKGQAETKELQLISTVDDDLQVFADKDMMRLLLRNLVGNAIKFTLKNGVVSIKSQMKQGFIHISVTDTGVGLTKKEIDKILSKEFFTKHGTAGEKGSGLGLMLCKEFAELHGGNLHIKGTPDEGSTFTFTIPQ</sequence>
<feature type="transmembrane region" description="Helical" evidence="5">
    <location>
        <begin position="760"/>
        <end position="777"/>
    </location>
</feature>
<dbReference type="PRINTS" id="PR00344">
    <property type="entry name" value="BCTRLSENSOR"/>
</dbReference>
<dbReference type="InterPro" id="IPR003594">
    <property type="entry name" value="HATPase_dom"/>
</dbReference>
<dbReference type="InterPro" id="IPR036097">
    <property type="entry name" value="HisK_dim/P_sf"/>
</dbReference>
<protein>
    <recommendedName>
        <fullName evidence="2">histidine kinase</fullName>
        <ecNumber evidence="2">2.7.13.3</ecNumber>
    </recommendedName>
</protein>
<dbReference type="SUPFAM" id="SSF47384">
    <property type="entry name" value="Homodimeric domain of signal transducing histidine kinase"/>
    <property type="match status" value="1"/>
</dbReference>
<feature type="coiled-coil region" evidence="4">
    <location>
        <begin position="802"/>
        <end position="836"/>
    </location>
</feature>
<proteinExistence type="predicted"/>
<evidence type="ECO:0000256" key="2">
    <source>
        <dbReference type="ARBA" id="ARBA00012438"/>
    </source>
</evidence>
<keyword evidence="5" id="KW-0472">Membrane</keyword>
<dbReference type="SMART" id="SM00387">
    <property type="entry name" value="HATPase_c"/>
    <property type="match status" value="1"/>
</dbReference>
<dbReference type="Gene3D" id="1.10.287.130">
    <property type="match status" value="1"/>
</dbReference>
<gene>
    <name evidence="7" type="ORF">JMN32_12345</name>
</gene>
<evidence type="ECO:0000259" key="6">
    <source>
        <dbReference type="PROSITE" id="PS50109"/>
    </source>
</evidence>
<dbReference type="InterPro" id="IPR011047">
    <property type="entry name" value="Quinoprotein_ADH-like_sf"/>
</dbReference>
<organism evidence="7 8">
    <name type="scientific">Fulvivirga marina</name>
    <dbReference type="NCBI Taxonomy" id="2494733"/>
    <lineage>
        <taxon>Bacteria</taxon>
        <taxon>Pseudomonadati</taxon>
        <taxon>Bacteroidota</taxon>
        <taxon>Cytophagia</taxon>
        <taxon>Cytophagales</taxon>
        <taxon>Fulvivirgaceae</taxon>
        <taxon>Fulvivirga</taxon>
    </lineage>
</organism>
<dbReference type="EMBL" id="JAEUGD010000042">
    <property type="protein sequence ID" value="MBL6447103.1"/>
    <property type="molecule type" value="Genomic_DNA"/>
</dbReference>
<keyword evidence="3" id="KW-0597">Phosphoprotein</keyword>
<keyword evidence="5" id="KW-1133">Transmembrane helix</keyword>
<dbReference type="InterPro" id="IPR036890">
    <property type="entry name" value="HATPase_C_sf"/>
</dbReference>
<dbReference type="Proteomes" id="UP000614216">
    <property type="component" value="Unassembled WGS sequence"/>
</dbReference>
<dbReference type="Pfam" id="PF07495">
    <property type="entry name" value="Y_Y_Y"/>
    <property type="match status" value="1"/>
</dbReference>
<keyword evidence="4" id="KW-0175">Coiled coil</keyword>
<evidence type="ECO:0000256" key="3">
    <source>
        <dbReference type="ARBA" id="ARBA00022553"/>
    </source>
</evidence>
<evidence type="ECO:0000256" key="1">
    <source>
        <dbReference type="ARBA" id="ARBA00000085"/>
    </source>
</evidence>
<dbReference type="PANTHER" id="PTHR43547">
    <property type="entry name" value="TWO-COMPONENT HISTIDINE KINASE"/>
    <property type="match status" value="1"/>
</dbReference>
<dbReference type="GO" id="GO:0000155">
    <property type="term" value="F:phosphorelay sensor kinase activity"/>
    <property type="evidence" value="ECO:0007669"/>
    <property type="project" value="InterPro"/>
</dbReference>
<dbReference type="PANTHER" id="PTHR43547:SF2">
    <property type="entry name" value="HYBRID SIGNAL TRANSDUCTION HISTIDINE KINASE C"/>
    <property type="match status" value="1"/>
</dbReference>
<dbReference type="Gene3D" id="3.30.565.10">
    <property type="entry name" value="Histidine kinase-like ATPase, C-terminal domain"/>
    <property type="match status" value="1"/>
</dbReference>
<evidence type="ECO:0000313" key="7">
    <source>
        <dbReference type="EMBL" id="MBL6447103.1"/>
    </source>
</evidence>
<dbReference type="RefSeq" id="WP_202856630.1">
    <property type="nucleotide sequence ID" value="NZ_JAEUGD010000042.1"/>
</dbReference>
<dbReference type="InterPro" id="IPR015943">
    <property type="entry name" value="WD40/YVTN_repeat-like_dom_sf"/>
</dbReference>
<dbReference type="Pfam" id="PF02518">
    <property type="entry name" value="HATPase_c"/>
    <property type="match status" value="1"/>
</dbReference>
<evidence type="ECO:0000256" key="5">
    <source>
        <dbReference type="SAM" id="Phobius"/>
    </source>
</evidence>
<dbReference type="Gene3D" id="2.130.10.10">
    <property type="entry name" value="YVTN repeat-like/Quinoprotein amine dehydrogenase"/>
    <property type="match status" value="2"/>
</dbReference>
<dbReference type="AlphaFoldDB" id="A0A937FY32"/>
<keyword evidence="8" id="KW-1185">Reference proteome</keyword>
<feature type="domain" description="Histidine kinase" evidence="6">
    <location>
        <begin position="843"/>
        <end position="1056"/>
    </location>
</feature>
<reference evidence="7" key="1">
    <citation type="submission" date="2021-01" db="EMBL/GenBank/DDBJ databases">
        <title>Fulvivirga kasyanovii gen. nov., sp nov., a novel member of the phylum Bacteroidetes isolated from seawater in a mussel farm.</title>
        <authorList>
            <person name="Zhao L.-H."/>
            <person name="Wang Z.-J."/>
        </authorList>
    </citation>
    <scope>NUCLEOTIDE SEQUENCE</scope>
    <source>
        <strain evidence="7">29W222</strain>
    </source>
</reference>
<name>A0A937FY32_9BACT</name>
<comment type="caution">
    <text evidence="7">The sequence shown here is derived from an EMBL/GenBank/DDBJ whole genome shotgun (WGS) entry which is preliminary data.</text>
</comment>
<dbReference type="InterPro" id="IPR005467">
    <property type="entry name" value="His_kinase_dom"/>
</dbReference>
<accession>A0A937FY32</accession>
<dbReference type="SUPFAM" id="SSF50998">
    <property type="entry name" value="Quinoprotein alcohol dehydrogenase-like"/>
    <property type="match status" value="1"/>
</dbReference>
<dbReference type="PROSITE" id="PS50109">
    <property type="entry name" value="HIS_KIN"/>
    <property type="match status" value="1"/>
</dbReference>
<dbReference type="InterPro" id="IPR011123">
    <property type="entry name" value="Y_Y_Y"/>
</dbReference>
<keyword evidence="5" id="KW-0812">Transmembrane</keyword>
<comment type="catalytic activity">
    <reaction evidence="1">
        <text>ATP + protein L-histidine = ADP + protein N-phospho-L-histidine.</text>
        <dbReference type="EC" id="2.7.13.3"/>
    </reaction>
</comment>
<dbReference type="Gene3D" id="2.60.40.10">
    <property type="entry name" value="Immunoglobulins"/>
    <property type="match status" value="1"/>
</dbReference>
<dbReference type="EC" id="2.7.13.3" evidence="2"/>
<evidence type="ECO:0000256" key="4">
    <source>
        <dbReference type="SAM" id="Coils"/>
    </source>
</evidence>